<dbReference type="GO" id="GO:0003677">
    <property type="term" value="F:DNA binding"/>
    <property type="evidence" value="ECO:0007669"/>
    <property type="project" value="TreeGrafter"/>
</dbReference>
<comment type="similarity">
    <text evidence="6 7">Belongs to the class I-like SAM-binding methyltransferase superfamily. C5-methyltransferase family.</text>
</comment>
<keyword evidence="1 6" id="KW-0489">Methyltransferase</keyword>
<dbReference type="PRINTS" id="PR00105">
    <property type="entry name" value="C5METTRFRASE"/>
</dbReference>
<feature type="active site" evidence="6">
    <location>
        <position position="91"/>
    </location>
</feature>
<dbReference type="NCBIfam" id="TIGR00675">
    <property type="entry name" value="dcm"/>
    <property type="match status" value="1"/>
</dbReference>
<dbReference type="InterPro" id="IPR029063">
    <property type="entry name" value="SAM-dependent_MTases_sf"/>
</dbReference>
<dbReference type="PATRIC" id="fig|1702214.3.peg.801"/>
<gene>
    <name evidence="9" type="ORF">AL399_00765</name>
</gene>
<dbReference type="EC" id="2.1.1.37" evidence="8"/>
<organism evidence="9 10">
    <name type="scientific">Candidatus [Bacteroides] periocalifornicus</name>
    <dbReference type="NCBI Taxonomy" id="1702214"/>
    <lineage>
        <taxon>Bacteria</taxon>
        <taxon>Pseudomonadati</taxon>
        <taxon>Bacteroidota</taxon>
    </lineage>
</organism>
<accession>A0A0Q4B986</accession>
<dbReference type="STRING" id="1702214.AL399_00765"/>
<dbReference type="PANTHER" id="PTHR10629:SF52">
    <property type="entry name" value="DNA (CYTOSINE-5)-METHYLTRANSFERASE 1"/>
    <property type="match status" value="1"/>
</dbReference>
<evidence type="ECO:0000256" key="5">
    <source>
        <dbReference type="ARBA" id="ARBA00047422"/>
    </source>
</evidence>
<dbReference type="GO" id="GO:0003886">
    <property type="term" value="F:DNA (cytosine-5-)-methyltransferase activity"/>
    <property type="evidence" value="ECO:0007669"/>
    <property type="project" value="UniProtKB-EC"/>
</dbReference>
<dbReference type="Pfam" id="PF00145">
    <property type="entry name" value="DNA_methylase"/>
    <property type="match status" value="1"/>
</dbReference>
<evidence type="ECO:0000256" key="2">
    <source>
        <dbReference type="ARBA" id="ARBA00022679"/>
    </source>
</evidence>
<dbReference type="Proteomes" id="UP000054172">
    <property type="component" value="Unassembled WGS sequence"/>
</dbReference>
<dbReference type="REBASE" id="134569">
    <property type="entry name" value="M.Bpe128ORF765P"/>
</dbReference>
<reference evidence="9" key="1">
    <citation type="submission" date="2015-08" db="EMBL/GenBank/DDBJ databases">
        <title>Candidatus Bacteriodes Periocalifornicus.</title>
        <authorList>
            <person name="McLean J.S."/>
            <person name="Kelley S."/>
        </authorList>
    </citation>
    <scope>NUCLEOTIDE SEQUENCE [LARGE SCALE GENOMIC DNA]</scope>
    <source>
        <strain evidence="9">12B</strain>
    </source>
</reference>
<comment type="caution">
    <text evidence="9">The sequence shown here is derived from an EMBL/GenBank/DDBJ whole genome shotgun (WGS) entry which is preliminary data.</text>
</comment>
<protein>
    <recommendedName>
        <fullName evidence="8">Cytosine-specific methyltransferase</fullName>
        <ecNumber evidence="8">2.1.1.37</ecNumber>
    </recommendedName>
</protein>
<dbReference type="PROSITE" id="PS51679">
    <property type="entry name" value="SAM_MT_C5"/>
    <property type="match status" value="1"/>
</dbReference>
<dbReference type="InterPro" id="IPR001525">
    <property type="entry name" value="C5_MeTfrase"/>
</dbReference>
<evidence type="ECO:0000256" key="3">
    <source>
        <dbReference type="ARBA" id="ARBA00022691"/>
    </source>
</evidence>
<dbReference type="GO" id="GO:0044027">
    <property type="term" value="P:negative regulation of gene expression via chromosomal CpG island methylation"/>
    <property type="evidence" value="ECO:0007669"/>
    <property type="project" value="TreeGrafter"/>
</dbReference>
<dbReference type="InterPro" id="IPR018117">
    <property type="entry name" value="C5_DNA_meth_AS"/>
</dbReference>
<dbReference type="PROSITE" id="PS00094">
    <property type="entry name" value="C5_MTASE_1"/>
    <property type="match status" value="1"/>
</dbReference>
<evidence type="ECO:0000256" key="6">
    <source>
        <dbReference type="PROSITE-ProRule" id="PRU01016"/>
    </source>
</evidence>
<comment type="catalytic activity">
    <reaction evidence="5 8">
        <text>a 2'-deoxycytidine in DNA + S-adenosyl-L-methionine = a 5-methyl-2'-deoxycytidine in DNA + S-adenosyl-L-homocysteine + H(+)</text>
        <dbReference type="Rhea" id="RHEA:13681"/>
        <dbReference type="Rhea" id="RHEA-COMP:11369"/>
        <dbReference type="Rhea" id="RHEA-COMP:11370"/>
        <dbReference type="ChEBI" id="CHEBI:15378"/>
        <dbReference type="ChEBI" id="CHEBI:57856"/>
        <dbReference type="ChEBI" id="CHEBI:59789"/>
        <dbReference type="ChEBI" id="CHEBI:85452"/>
        <dbReference type="ChEBI" id="CHEBI:85454"/>
        <dbReference type="EC" id="2.1.1.37"/>
    </reaction>
</comment>
<keyword evidence="10" id="KW-1185">Reference proteome</keyword>
<dbReference type="AlphaFoldDB" id="A0A0Q4B986"/>
<dbReference type="InterPro" id="IPR050390">
    <property type="entry name" value="C5-Methyltransferase"/>
</dbReference>
<evidence type="ECO:0000256" key="1">
    <source>
        <dbReference type="ARBA" id="ARBA00022603"/>
    </source>
</evidence>
<dbReference type="PANTHER" id="PTHR10629">
    <property type="entry name" value="CYTOSINE-SPECIFIC METHYLTRANSFERASE"/>
    <property type="match status" value="1"/>
</dbReference>
<dbReference type="EMBL" id="LIIK01000002">
    <property type="protein sequence ID" value="KQM09609.1"/>
    <property type="molecule type" value="Genomic_DNA"/>
</dbReference>
<evidence type="ECO:0000256" key="7">
    <source>
        <dbReference type="RuleBase" id="RU000416"/>
    </source>
</evidence>
<dbReference type="Gene3D" id="3.40.50.150">
    <property type="entry name" value="Vaccinia Virus protein VP39"/>
    <property type="match status" value="1"/>
</dbReference>
<keyword evidence="3 6" id="KW-0949">S-adenosyl-L-methionine</keyword>
<name>A0A0Q4B986_9BACT</name>
<evidence type="ECO:0000256" key="8">
    <source>
        <dbReference type="RuleBase" id="RU000417"/>
    </source>
</evidence>
<sequence length="339" mass="37540">MIAQSNYADTVNRLLRPGEPTGLQAIDLFAGCGGLSLGFEAAGIATTGYEMVTAAAATYTRNLQGICHCRKLERGAHYPASADIVIGGPPCQPFSVRGKQQGIEDARDGFPIFIEAVASLQPRLFLFENVPNLLRSHRDYLELILSALRKLGYTIAVRCLNAVDYGVPQNRERVVVVGHQGGFCYPPPLPKRCTVAEAIGDTMGRCDVNSRFLTPEQDAYIARYEQASQCINPRDLYPDRPARTITCRNLAGATSDMQRIRLPDGRRRRITVREAARLQSFPDWFEFLGNETQQFTMIGNAVPPMLAYHLALAARRALARENLGVEGGREWNGLEEHLF</sequence>
<evidence type="ECO:0000313" key="9">
    <source>
        <dbReference type="EMBL" id="KQM09609.1"/>
    </source>
</evidence>
<dbReference type="GO" id="GO:0009307">
    <property type="term" value="P:DNA restriction-modification system"/>
    <property type="evidence" value="ECO:0007669"/>
    <property type="project" value="UniProtKB-KW"/>
</dbReference>
<dbReference type="SUPFAM" id="SSF53335">
    <property type="entry name" value="S-adenosyl-L-methionine-dependent methyltransferases"/>
    <property type="match status" value="1"/>
</dbReference>
<evidence type="ECO:0000313" key="10">
    <source>
        <dbReference type="Proteomes" id="UP000054172"/>
    </source>
</evidence>
<dbReference type="Gene3D" id="3.90.120.10">
    <property type="entry name" value="DNA Methylase, subunit A, domain 2"/>
    <property type="match status" value="1"/>
</dbReference>
<proteinExistence type="inferred from homology"/>
<evidence type="ECO:0000256" key="4">
    <source>
        <dbReference type="ARBA" id="ARBA00022747"/>
    </source>
</evidence>
<dbReference type="GO" id="GO:0032259">
    <property type="term" value="P:methylation"/>
    <property type="evidence" value="ECO:0007669"/>
    <property type="project" value="UniProtKB-KW"/>
</dbReference>
<keyword evidence="4" id="KW-0680">Restriction system</keyword>
<keyword evidence="2 6" id="KW-0808">Transferase</keyword>